<name>A0A7D9EA85_PARCT</name>
<keyword evidence="3" id="KW-1185">Reference proteome</keyword>
<feature type="compositionally biased region" description="Polar residues" evidence="1">
    <location>
        <begin position="8"/>
        <end position="23"/>
    </location>
</feature>
<evidence type="ECO:0000313" key="3">
    <source>
        <dbReference type="Proteomes" id="UP001152795"/>
    </source>
</evidence>
<evidence type="ECO:0000256" key="1">
    <source>
        <dbReference type="SAM" id="MobiDB-lite"/>
    </source>
</evidence>
<organism evidence="2 3">
    <name type="scientific">Paramuricea clavata</name>
    <name type="common">Red gorgonian</name>
    <name type="synonym">Violescent sea-whip</name>
    <dbReference type="NCBI Taxonomy" id="317549"/>
    <lineage>
        <taxon>Eukaryota</taxon>
        <taxon>Metazoa</taxon>
        <taxon>Cnidaria</taxon>
        <taxon>Anthozoa</taxon>
        <taxon>Octocorallia</taxon>
        <taxon>Malacalcyonacea</taxon>
        <taxon>Plexauridae</taxon>
        <taxon>Paramuricea</taxon>
    </lineage>
</organism>
<dbReference type="AlphaFoldDB" id="A0A7D9EA85"/>
<evidence type="ECO:0000313" key="2">
    <source>
        <dbReference type="EMBL" id="CAB4004319.1"/>
    </source>
</evidence>
<feature type="region of interest" description="Disordered" evidence="1">
    <location>
        <begin position="1"/>
        <end position="41"/>
    </location>
</feature>
<sequence length="255" mass="29187">MFGDDQRSGSLATESNNKLLNSTKDNKDNDGKVNYETTPLSINGNSSIHEISIVETNKESSKENYKPWDQLIVSNNQRHDQNSLQQTNLISPQSFDQVEPNCDSNAQQTEFTTYANDNLSNCLEQRQIPLITIADPVFCHAIKPNHISPTLVSKLNLPLVEFPISNNYTEQKDQHNMLQPPFWKSTLSHPTRHRAKAFYPTRVNPRVRRKRIVNEIHLRSKPTTNEWKCLTRHRANPQAGTKRTVNETDLNGKDT</sequence>
<dbReference type="Proteomes" id="UP001152795">
    <property type="component" value="Unassembled WGS sequence"/>
</dbReference>
<accession>A0A7D9EA85</accession>
<feature type="region of interest" description="Disordered" evidence="1">
    <location>
        <begin position="236"/>
        <end position="255"/>
    </location>
</feature>
<proteinExistence type="predicted"/>
<gene>
    <name evidence="2" type="ORF">PACLA_8A071471</name>
</gene>
<dbReference type="EMBL" id="CACRXK020004868">
    <property type="protein sequence ID" value="CAB4004319.1"/>
    <property type="molecule type" value="Genomic_DNA"/>
</dbReference>
<comment type="caution">
    <text evidence="2">The sequence shown here is derived from an EMBL/GenBank/DDBJ whole genome shotgun (WGS) entry which is preliminary data.</text>
</comment>
<reference evidence="2" key="1">
    <citation type="submission" date="2020-04" db="EMBL/GenBank/DDBJ databases">
        <authorList>
            <person name="Alioto T."/>
            <person name="Alioto T."/>
            <person name="Gomez Garrido J."/>
        </authorList>
    </citation>
    <scope>NUCLEOTIDE SEQUENCE</scope>
    <source>
        <strain evidence="2">A484AB</strain>
    </source>
</reference>
<feature type="compositionally biased region" description="Basic and acidic residues" evidence="1">
    <location>
        <begin position="24"/>
        <end position="33"/>
    </location>
</feature>
<feature type="compositionally biased region" description="Basic and acidic residues" evidence="1">
    <location>
        <begin position="244"/>
        <end position="255"/>
    </location>
</feature>
<protein>
    <submittedName>
        <fullName evidence="2">Uncharacterized protein</fullName>
    </submittedName>
</protein>